<dbReference type="InterPro" id="IPR021158">
    <property type="entry name" value="Pept_M10A_Zn_BS"/>
</dbReference>
<protein>
    <recommendedName>
        <fullName evidence="9">MOSC domain-containing protein</fullName>
    </recommendedName>
</protein>
<keyword evidence="4" id="KW-0732">Signal</keyword>
<comment type="cofactor">
    <cofactor evidence="1">
        <name>Zn(2+)</name>
        <dbReference type="ChEBI" id="CHEBI:29105"/>
    </cofactor>
</comment>
<evidence type="ECO:0000256" key="4">
    <source>
        <dbReference type="ARBA" id="ARBA00022729"/>
    </source>
</evidence>
<organism evidence="10 11">
    <name type="scientific">Exophiala mesophila</name>
    <name type="common">Black yeast-like fungus</name>
    <dbReference type="NCBI Taxonomy" id="212818"/>
    <lineage>
        <taxon>Eukaryota</taxon>
        <taxon>Fungi</taxon>
        <taxon>Dikarya</taxon>
        <taxon>Ascomycota</taxon>
        <taxon>Pezizomycotina</taxon>
        <taxon>Eurotiomycetes</taxon>
        <taxon>Chaetothyriomycetidae</taxon>
        <taxon>Chaetothyriales</taxon>
        <taxon>Herpotrichiellaceae</taxon>
        <taxon>Exophiala</taxon>
    </lineage>
</organism>
<evidence type="ECO:0000256" key="8">
    <source>
        <dbReference type="ARBA" id="ARBA00023145"/>
    </source>
</evidence>
<evidence type="ECO:0000259" key="9">
    <source>
        <dbReference type="PROSITE" id="PS51340"/>
    </source>
</evidence>
<keyword evidence="5" id="KW-0378">Hydrolase</keyword>
<dbReference type="SUPFAM" id="SSF141673">
    <property type="entry name" value="MOSC N-terminal domain-like"/>
    <property type="match status" value="1"/>
</dbReference>
<keyword evidence="3" id="KW-0479">Metal-binding</keyword>
<proteinExistence type="predicted"/>
<sequence length="346" mass="39697">MYPNDNILAQQEDINTTGYLEFAAVDTQIRRGLQYDRIYMLVEEEKKEPGQYKSMSQKRYPMMALLRQTIDDKDVNLAKTLTVTDSNTEDQIKLPLVPDVSELAQIKTTMPFYPRPLMVWDMGDEPAAFFSRFMRRPCRVVYRNPTREVYGPQPETGYRFTNALFNWVWPRKYFTNLVDAAPLHIITEESLKKLTLMNGGLEVTPTRFRPNIMLSGCKAWDEETWKMIEVENVGQIAMTSRCPRCGVPDVDEATGKKDPLNRPGTLLQKFHTTDPSLKWGSRPMFGMWAINLFSGQVISTGTKHPAEVGDSTRNQIEKHGGHLGGTRDVNIERGVSRLVLHRINYE</sequence>
<keyword evidence="7" id="KW-0482">Metalloprotease</keyword>
<keyword evidence="6" id="KW-0862">Zinc</keyword>
<comment type="caution">
    <text evidence="10">The sequence shown here is derived from an EMBL/GenBank/DDBJ whole genome shotgun (WGS) entry which is preliminary data.</text>
</comment>
<dbReference type="GO" id="GO:0006508">
    <property type="term" value="P:proteolysis"/>
    <property type="evidence" value="ECO:0007669"/>
    <property type="project" value="UniProtKB-KW"/>
</dbReference>
<evidence type="ECO:0000256" key="6">
    <source>
        <dbReference type="ARBA" id="ARBA00022833"/>
    </source>
</evidence>
<dbReference type="InterPro" id="IPR005302">
    <property type="entry name" value="MoCF_Sase_C"/>
</dbReference>
<dbReference type="OrthoDB" id="17255at2759"/>
<accession>A0A438NGY6</accession>
<dbReference type="PROSITE" id="PS51340">
    <property type="entry name" value="MOSC"/>
    <property type="match status" value="1"/>
</dbReference>
<keyword evidence="8" id="KW-0865">Zymogen</keyword>
<keyword evidence="2" id="KW-0645">Protease</keyword>
<dbReference type="AlphaFoldDB" id="A0A438NGY6"/>
<dbReference type="GO" id="GO:0031012">
    <property type="term" value="C:extracellular matrix"/>
    <property type="evidence" value="ECO:0007669"/>
    <property type="project" value="InterPro"/>
</dbReference>
<dbReference type="PROSITE" id="PS00546">
    <property type="entry name" value="CYSTEINE_SWITCH"/>
    <property type="match status" value="1"/>
</dbReference>
<dbReference type="GO" id="GO:0008270">
    <property type="term" value="F:zinc ion binding"/>
    <property type="evidence" value="ECO:0007669"/>
    <property type="project" value="InterPro"/>
</dbReference>
<evidence type="ECO:0000256" key="2">
    <source>
        <dbReference type="ARBA" id="ARBA00022670"/>
    </source>
</evidence>
<dbReference type="InterPro" id="IPR011037">
    <property type="entry name" value="Pyrv_Knase-like_insert_dom_sf"/>
</dbReference>
<dbReference type="SUPFAM" id="SSF50800">
    <property type="entry name" value="PK beta-barrel domain-like"/>
    <property type="match status" value="1"/>
</dbReference>
<dbReference type="Proteomes" id="UP000288859">
    <property type="component" value="Unassembled WGS sequence"/>
</dbReference>
<name>A0A438NGY6_EXOME</name>
<evidence type="ECO:0000256" key="7">
    <source>
        <dbReference type="ARBA" id="ARBA00023049"/>
    </source>
</evidence>
<evidence type="ECO:0000256" key="3">
    <source>
        <dbReference type="ARBA" id="ARBA00022723"/>
    </source>
</evidence>
<dbReference type="Pfam" id="PF03473">
    <property type="entry name" value="MOSC"/>
    <property type="match status" value="1"/>
</dbReference>
<evidence type="ECO:0000313" key="11">
    <source>
        <dbReference type="Proteomes" id="UP000288859"/>
    </source>
</evidence>
<evidence type="ECO:0000256" key="5">
    <source>
        <dbReference type="ARBA" id="ARBA00022801"/>
    </source>
</evidence>
<evidence type="ECO:0000256" key="1">
    <source>
        <dbReference type="ARBA" id="ARBA00001947"/>
    </source>
</evidence>
<reference evidence="10 11" key="1">
    <citation type="submission" date="2017-03" db="EMBL/GenBank/DDBJ databases">
        <title>Genomes of endolithic fungi from Antarctica.</title>
        <authorList>
            <person name="Coleine C."/>
            <person name="Masonjones S."/>
            <person name="Stajich J.E."/>
        </authorList>
    </citation>
    <scope>NUCLEOTIDE SEQUENCE [LARGE SCALE GENOMIC DNA]</scope>
    <source>
        <strain evidence="10 11">CCFEE 6314</strain>
    </source>
</reference>
<dbReference type="EMBL" id="NAJM01000003">
    <property type="protein sequence ID" value="RVX74983.1"/>
    <property type="molecule type" value="Genomic_DNA"/>
</dbReference>
<gene>
    <name evidence="10" type="ORF">B0A52_01260</name>
</gene>
<dbReference type="GO" id="GO:0004222">
    <property type="term" value="F:metalloendopeptidase activity"/>
    <property type="evidence" value="ECO:0007669"/>
    <property type="project" value="InterPro"/>
</dbReference>
<evidence type="ECO:0000313" key="10">
    <source>
        <dbReference type="EMBL" id="RVX74983.1"/>
    </source>
</evidence>
<dbReference type="GO" id="GO:0030151">
    <property type="term" value="F:molybdenum ion binding"/>
    <property type="evidence" value="ECO:0007669"/>
    <property type="project" value="InterPro"/>
</dbReference>
<feature type="domain" description="MOSC" evidence="9">
    <location>
        <begin position="153"/>
        <end position="307"/>
    </location>
</feature>
<dbReference type="VEuPathDB" id="FungiDB:PV10_00426"/>
<dbReference type="GO" id="GO:0030170">
    <property type="term" value="F:pyridoxal phosphate binding"/>
    <property type="evidence" value="ECO:0007669"/>
    <property type="project" value="InterPro"/>
</dbReference>